<evidence type="ECO:0000256" key="5">
    <source>
        <dbReference type="PIRSR" id="PIRSR000446-1"/>
    </source>
</evidence>
<dbReference type="GO" id="GO:0006633">
    <property type="term" value="P:fatty acid biosynthetic process"/>
    <property type="evidence" value="ECO:0007669"/>
    <property type="project" value="TreeGrafter"/>
</dbReference>
<evidence type="ECO:0000313" key="7">
    <source>
        <dbReference type="EMBL" id="RZD15222.1"/>
    </source>
</evidence>
<dbReference type="PANTHER" id="PTHR42681:SF1">
    <property type="entry name" value="MALONYL-COA-ACYL CARRIER PROTEIN TRANSACYLASE, MITOCHONDRIAL"/>
    <property type="match status" value="1"/>
</dbReference>
<dbReference type="Gene3D" id="3.30.70.250">
    <property type="entry name" value="Malonyl-CoA ACP transacylase, ACP-binding"/>
    <property type="match status" value="1"/>
</dbReference>
<dbReference type="GO" id="GO:0004314">
    <property type="term" value="F:[acyl-carrier-protein] S-malonyltransferase activity"/>
    <property type="evidence" value="ECO:0007669"/>
    <property type="project" value="UniProtKB-EC"/>
</dbReference>
<dbReference type="InterPro" id="IPR001227">
    <property type="entry name" value="Ac_transferase_dom_sf"/>
</dbReference>
<feature type="active site" evidence="5">
    <location>
        <position position="97"/>
    </location>
</feature>
<comment type="similarity">
    <text evidence="4">Belongs to the fabD family.</text>
</comment>
<dbReference type="InterPro" id="IPR024925">
    <property type="entry name" value="Malonyl_CoA-ACP_transAc"/>
</dbReference>
<proteinExistence type="inferred from homology"/>
<name>A0A519BD74_9DELT</name>
<reference evidence="7 8" key="1">
    <citation type="submission" date="2019-01" db="EMBL/GenBank/DDBJ databases">
        <title>Insights into ecological role of a new deltaproteobacterial order Candidatus Sinidesulfobacterales (Sva0485) by metagenomics and metatranscriptomics.</title>
        <authorList>
            <person name="Tan S."/>
            <person name="Liu J."/>
            <person name="Fang Y."/>
            <person name="Hedlund B.P."/>
            <person name="Lian Z.H."/>
            <person name="Huang L.Y."/>
            <person name="Li J.T."/>
            <person name="Huang L.N."/>
            <person name="Li W.J."/>
            <person name="Jiang H.C."/>
            <person name="Dong H.L."/>
            <person name="Shu W.S."/>
        </authorList>
    </citation>
    <scope>NUCLEOTIDE SEQUENCE [LARGE SCALE GENOMIC DNA]</scope>
    <source>
        <strain evidence="7">AP3</strain>
    </source>
</reference>
<dbReference type="Proteomes" id="UP000320813">
    <property type="component" value="Unassembled WGS sequence"/>
</dbReference>
<evidence type="ECO:0000256" key="4">
    <source>
        <dbReference type="PIRNR" id="PIRNR000446"/>
    </source>
</evidence>
<dbReference type="PANTHER" id="PTHR42681">
    <property type="entry name" value="MALONYL-COA-ACYL CARRIER PROTEIN TRANSACYLASE, MITOCHONDRIAL"/>
    <property type="match status" value="1"/>
</dbReference>
<dbReference type="EC" id="2.3.1.39" evidence="4"/>
<dbReference type="Gene3D" id="3.40.366.10">
    <property type="entry name" value="Malonyl-Coenzyme A Acyl Carrier Protein, domain 2"/>
    <property type="match status" value="1"/>
</dbReference>
<keyword evidence="1 4" id="KW-0808">Transferase</keyword>
<dbReference type="AlphaFoldDB" id="A0A519BD74"/>
<evidence type="ECO:0000256" key="2">
    <source>
        <dbReference type="ARBA" id="ARBA00023315"/>
    </source>
</evidence>
<feature type="active site" evidence="5">
    <location>
        <position position="209"/>
    </location>
</feature>
<dbReference type="FunFam" id="3.30.70.250:FF:000001">
    <property type="entry name" value="Malonyl CoA-acyl carrier protein transacylase"/>
    <property type="match status" value="1"/>
</dbReference>
<comment type="caution">
    <text evidence="7">The sequence shown here is derived from an EMBL/GenBank/DDBJ whole genome shotgun (WGS) entry which is preliminary data.</text>
</comment>
<dbReference type="EMBL" id="SGBD01000001">
    <property type="protein sequence ID" value="RZD15222.1"/>
    <property type="molecule type" value="Genomic_DNA"/>
</dbReference>
<gene>
    <name evidence="7" type="primary">fabD</name>
    <name evidence="7" type="ORF">EVJ47_02845</name>
</gene>
<dbReference type="Pfam" id="PF00698">
    <property type="entry name" value="Acyl_transf_1"/>
    <property type="match status" value="1"/>
</dbReference>
<sequence length="323" mass="35257">MEKIVNSNIAFVFPGQGSQHTGMGKDIFENFSEARLVLEESSDALGMDMKKLILGDDECPLNLTENTQPAILTVSIAILKAMQKETGINPVCVSGHSLGEYSANVFAGSLDFLHALLITKKRGVFMQNACPVGFGRMAAIIGLDEDIIKSVINKINGSDNKDKVFIANFNSPVQTVISGESSSVDEACAVLKERGAKKTVILPVSAPFHTPFMEEAKGNLSAYFKEDWFSDAHCEIFSNAASLNYSKKNDVIRLLLEQITSPVRWSESVLNMKKIFNVSTFIEIGPSNVLSSLIKRIDKGVNSLSVNSVATLKELEKFLLVNN</sequence>
<evidence type="ECO:0000313" key="8">
    <source>
        <dbReference type="Proteomes" id="UP000320813"/>
    </source>
</evidence>
<evidence type="ECO:0000259" key="6">
    <source>
        <dbReference type="SMART" id="SM00827"/>
    </source>
</evidence>
<dbReference type="GO" id="GO:0005829">
    <property type="term" value="C:cytosol"/>
    <property type="evidence" value="ECO:0007669"/>
    <property type="project" value="TreeGrafter"/>
</dbReference>
<dbReference type="InterPro" id="IPR014043">
    <property type="entry name" value="Acyl_transferase_dom"/>
</dbReference>
<dbReference type="InterPro" id="IPR004410">
    <property type="entry name" value="Malonyl_CoA-ACP_transAc_FabD"/>
</dbReference>
<dbReference type="SUPFAM" id="SSF55048">
    <property type="entry name" value="Probable ACP-binding domain of malonyl-CoA ACP transacylase"/>
    <property type="match status" value="1"/>
</dbReference>
<dbReference type="SMART" id="SM00827">
    <property type="entry name" value="PKS_AT"/>
    <property type="match status" value="1"/>
</dbReference>
<keyword evidence="2 4" id="KW-0012">Acyltransferase</keyword>
<dbReference type="InterPro" id="IPR016036">
    <property type="entry name" value="Malonyl_transacylase_ACP-bd"/>
</dbReference>
<dbReference type="InterPro" id="IPR016035">
    <property type="entry name" value="Acyl_Trfase/lysoPLipase"/>
</dbReference>
<feature type="domain" description="Malonyl-CoA:ACP transacylase (MAT)" evidence="6">
    <location>
        <begin position="12"/>
        <end position="314"/>
    </location>
</feature>
<comment type="catalytic activity">
    <reaction evidence="3 4">
        <text>holo-[ACP] + malonyl-CoA = malonyl-[ACP] + CoA</text>
        <dbReference type="Rhea" id="RHEA:41792"/>
        <dbReference type="Rhea" id="RHEA-COMP:9623"/>
        <dbReference type="Rhea" id="RHEA-COMP:9685"/>
        <dbReference type="ChEBI" id="CHEBI:57287"/>
        <dbReference type="ChEBI" id="CHEBI:57384"/>
        <dbReference type="ChEBI" id="CHEBI:64479"/>
        <dbReference type="ChEBI" id="CHEBI:78449"/>
        <dbReference type="EC" id="2.3.1.39"/>
    </reaction>
</comment>
<dbReference type="SUPFAM" id="SSF52151">
    <property type="entry name" value="FabD/lysophospholipase-like"/>
    <property type="match status" value="1"/>
</dbReference>
<protein>
    <recommendedName>
        <fullName evidence="4">Malonyl CoA-acyl carrier protein transacylase</fullName>
        <ecNumber evidence="4">2.3.1.39</ecNumber>
    </recommendedName>
</protein>
<evidence type="ECO:0000256" key="1">
    <source>
        <dbReference type="ARBA" id="ARBA00022679"/>
    </source>
</evidence>
<dbReference type="InterPro" id="IPR050858">
    <property type="entry name" value="Mal-CoA-ACP_Trans/PKS_FabD"/>
</dbReference>
<dbReference type="NCBIfam" id="TIGR00128">
    <property type="entry name" value="fabD"/>
    <property type="match status" value="1"/>
</dbReference>
<accession>A0A519BD74</accession>
<dbReference type="PIRSF" id="PIRSF000446">
    <property type="entry name" value="Mct"/>
    <property type="match status" value="1"/>
</dbReference>
<evidence type="ECO:0000256" key="3">
    <source>
        <dbReference type="ARBA" id="ARBA00048462"/>
    </source>
</evidence>
<organism evidence="7 8">
    <name type="scientific">Candidatus Acidulodesulfobacterium ferriphilum</name>
    <dbReference type="NCBI Taxonomy" id="2597223"/>
    <lineage>
        <taxon>Bacteria</taxon>
        <taxon>Deltaproteobacteria</taxon>
        <taxon>Candidatus Acidulodesulfobacterales</taxon>
        <taxon>Candidatus Acidulodesulfobacterium</taxon>
    </lineage>
</organism>